<evidence type="ECO:0000256" key="2">
    <source>
        <dbReference type="ARBA" id="ARBA00022801"/>
    </source>
</evidence>
<keyword evidence="2 5" id="KW-0378">Hydrolase</keyword>
<sequence>MDHNEHWWQKSVVYQIYPRSFMDSNGDGIGDLQGIISKLDYLRNLGVDVIWLSPFYASPNADNGYDISDYQKIMEEFGTMEDFDELLKEAHQRNLKIIIDMVVNHSSDEHEWFKKSKAGIEPYRNYYIWRKGVDGKEPNNWRSNFSGSAWTYSEERQEYYLHLFHKKQPELNWQCAELRNEIYRMMNWWLDKGVDGFRLDVINYIGKNPEFPDGVIGKDGLGDFVPYAVNLPISHDYIKEMNSQVWHNREGILTVGETPFASTDDAVQYSCLDNTELNMVFQFEHMDLDNAEDGSKWSDRRIPLLELKRSFSNWQRKLYGKAWNSLYWCNHDQPRVVSRLGNDTDTWWNKSAKMLATCLHFMQGTPYVYQGEELGMTNYPFSDIRDFRDVESINAYHEYTETLHVDSDKMISYLRNKSRDNARTPMQWDETDEAGFTTGVPWMPVNPNYKVINAAAQIGDEDSVYNYYRKLISLRKEHPIIVNGDFELVGEDDADVFVYLRHWKDQILWVACNFTDRMQKIVSPSSNHAEYRKWHVICDNYSPSGDAFEKDQIELQPYEAVAVLGNP</sequence>
<dbReference type="Pfam" id="PF00128">
    <property type="entry name" value="Alpha-amylase"/>
    <property type="match status" value="1"/>
</dbReference>
<dbReference type="PANTHER" id="PTHR10357:SF184">
    <property type="entry name" value="OLIGO-1,6-GLUCOSIDASE 1"/>
    <property type="match status" value="1"/>
</dbReference>
<dbReference type="Proteomes" id="UP000408482">
    <property type="component" value="Unassembled WGS sequence"/>
</dbReference>
<proteinExistence type="inferred from homology"/>
<reference evidence="5 6" key="1">
    <citation type="submission" date="2019-07" db="EMBL/GenBank/DDBJ databases">
        <authorList>
            <person name="Hibberd C M."/>
            <person name="Gehrig L. J."/>
            <person name="Chang H.-W."/>
            <person name="Venkatesh S."/>
        </authorList>
    </citation>
    <scope>NUCLEOTIDE SEQUENCE [LARGE SCALE GENOMIC DNA]</scope>
    <source>
        <strain evidence="5">Blautia_luti_SSTS_Bg7063</strain>
    </source>
</reference>
<organism evidence="5 6">
    <name type="scientific">Blautia luti</name>
    <dbReference type="NCBI Taxonomy" id="89014"/>
    <lineage>
        <taxon>Bacteria</taxon>
        <taxon>Bacillati</taxon>
        <taxon>Bacillota</taxon>
        <taxon>Clostridia</taxon>
        <taxon>Lachnospirales</taxon>
        <taxon>Lachnospiraceae</taxon>
        <taxon>Blautia</taxon>
    </lineage>
</organism>
<dbReference type="GO" id="GO:0009313">
    <property type="term" value="P:oligosaccharide catabolic process"/>
    <property type="evidence" value="ECO:0007669"/>
    <property type="project" value="TreeGrafter"/>
</dbReference>
<dbReference type="SUPFAM" id="SSF51445">
    <property type="entry name" value="(Trans)glycosidases"/>
    <property type="match status" value="1"/>
</dbReference>
<dbReference type="InterPro" id="IPR045857">
    <property type="entry name" value="O16G_dom_2"/>
</dbReference>
<protein>
    <submittedName>
        <fullName evidence="5">Oligo-1,6-glucosidase</fullName>
        <ecNumber evidence="5">3.2.1.10</ecNumber>
    </submittedName>
</protein>
<dbReference type="EMBL" id="CABHNW010000059">
    <property type="protein sequence ID" value="VUX36147.1"/>
    <property type="molecule type" value="Genomic_DNA"/>
</dbReference>
<name>A0A564VV81_9FIRM</name>
<dbReference type="Gene3D" id="2.60.40.1180">
    <property type="entry name" value="Golgi alpha-mannosidase II"/>
    <property type="match status" value="1"/>
</dbReference>
<keyword evidence="6" id="KW-1185">Reference proteome</keyword>
<dbReference type="RefSeq" id="WP_144093517.1">
    <property type="nucleotide sequence ID" value="NZ_CABHMX010000025.1"/>
</dbReference>
<evidence type="ECO:0000259" key="4">
    <source>
        <dbReference type="SMART" id="SM00642"/>
    </source>
</evidence>
<dbReference type="FunFam" id="2.60.40.1180:FF:000007">
    <property type="entry name" value="Sucrose isomerase"/>
    <property type="match status" value="1"/>
</dbReference>
<dbReference type="AlphaFoldDB" id="A0A564VV81"/>
<dbReference type="FunFam" id="3.90.400.10:FF:000002">
    <property type="entry name" value="Sucrose isomerase"/>
    <property type="match status" value="1"/>
</dbReference>
<evidence type="ECO:0000313" key="5">
    <source>
        <dbReference type="EMBL" id="VUX36147.1"/>
    </source>
</evidence>
<dbReference type="EC" id="3.2.1.10" evidence="5"/>
<dbReference type="GO" id="GO:0004574">
    <property type="term" value="F:oligo-1,6-glucosidase activity"/>
    <property type="evidence" value="ECO:0007669"/>
    <property type="project" value="UniProtKB-EC"/>
</dbReference>
<evidence type="ECO:0000313" key="6">
    <source>
        <dbReference type="Proteomes" id="UP000408482"/>
    </source>
</evidence>
<dbReference type="InterPro" id="IPR013780">
    <property type="entry name" value="Glyco_hydro_b"/>
</dbReference>
<dbReference type="InterPro" id="IPR006047">
    <property type="entry name" value="GH13_cat_dom"/>
</dbReference>
<dbReference type="InterPro" id="IPR017853">
    <property type="entry name" value="GH"/>
</dbReference>
<dbReference type="Gene3D" id="3.20.20.80">
    <property type="entry name" value="Glycosidases"/>
    <property type="match status" value="1"/>
</dbReference>
<comment type="similarity">
    <text evidence="1">Belongs to the glycosyl hydrolase 13 family.</text>
</comment>
<accession>A0A564VV81</accession>
<feature type="domain" description="Glycosyl hydrolase family 13 catalytic" evidence="4">
    <location>
        <begin position="15"/>
        <end position="423"/>
    </location>
</feature>
<dbReference type="FunFam" id="3.20.20.80:FF:000064">
    <property type="entry name" value="Oligo-1,6-glucosidase"/>
    <property type="match status" value="2"/>
</dbReference>
<keyword evidence="3 5" id="KW-0326">Glycosidase</keyword>
<evidence type="ECO:0000256" key="3">
    <source>
        <dbReference type="ARBA" id="ARBA00023295"/>
    </source>
</evidence>
<evidence type="ECO:0000256" key="1">
    <source>
        <dbReference type="ARBA" id="ARBA00008061"/>
    </source>
</evidence>
<dbReference type="NCBIfam" id="NF008183">
    <property type="entry name" value="PRK10933.1"/>
    <property type="match status" value="1"/>
</dbReference>
<dbReference type="SMART" id="SM00642">
    <property type="entry name" value="Aamy"/>
    <property type="match status" value="1"/>
</dbReference>
<dbReference type="PANTHER" id="PTHR10357">
    <property type="entry name" value="ALPHA-AMYLASE FAMILY MEMBER"/>
    <property type="match status" value="1"/>
</dbReference>
<gene>
    <name evidence="5" type="primary">malL_4</name>
    <name evidence="5" type="ORF">RSSSTS7063_02967</name>
</gene>
<dbReference type="GO" id="GO:0004556">
    <property type="term" value="F:alpha-amylase activity"/>
    <property type="evidence" value="ECO:0007669"/>
    <property type="project" value="TreeGrafter"/>
</dbReference>
<dbReference type="CDD" id="cd11333">
    <property type="entry name" value="AmyAc_SI_OligoGlu_DGase"/>
    <property type="match status" value="1"/>
</dbReference>
<dbReference type="SUPFAM" id="SSF51011">
    <property type="entry name" value="Glycosyl hydrolase domain"/>
    <property type="match status" value="1"/>
</dbReference>
<dbReference type="Gene3D" id="3.90.400.10">
    <property type="entry name" value="Oligo-1,6-glucosidase, Domain 2"/>
    <property type="match status" value="1"/>
</dbReference>